<protein>
    <submittedName>
        <fullName evidence="7">ABC transporter ATP-binding protein</fullName>
    </submittedName>
</protein>
<evidence type="ECO:0000256" key="2">
    <source>
        <dbReference type="ARBA" id="ARBA00022448"/>
    </source>
</evidence>
<dbReference type="Pfam" id="PF00005">
    <property type="entry name" value="ABC_tran"/>
    <property type="match status" value="1"/>
</dbReference>
<dbReference type="GO" id="GO:0016887">
    <property type="term" value="F:ATP hydrolysis activity"/>
    <property type="evidence" value="ECO:0007669"/>
    <property type="project" value="InterPro"/>
</dbReference>
<organism evidence="7 8">
    <name type="scientific">Acrocarpospora pleiomorpha</name>
    <dbReference type="NCBI Taxonomy" id="90975"/>
    <lineage>
        <taxon>Bacteria</taxon>
        <taxon>Bacillati</taxon>
        <taxon>Actinomycetota</taxon>
        <taxon>Actinomycetes</taxon>
        <taxon>Streptosporangiales</taxon>
        <taxon>Streptosporangiaceae</taxon>
        <taxon>Acrocarpospora</taxon>
    </lineage>
</organism>
<keyword evidence="8" id="KW-1185">Reference proteome</keyword>
<dbReference type="OrthoDB" id="2986442at2"/>
<dbReference type="GO" id="GO:0055085">
    <property type="term" value="P:transmembrane transport"/>
    <property type="evidence" value="ECO:0007669"/>
    <property type="project" value="UniProtKB-ARBA"/>
</dbReference>
<proteinExistence type="inferred from homology"/>
<comment type="caution">
    <text evidence="7">The sequence shown here is derived from an EMBL/GenBank/DDBJ whole genome shotgun (WGS) entry which is preliminary data.</text>
</comment>
<dbReference type="GO" id="GO:0005524">
    <property type="term" value="F:ATP binding"/>
    <property type="evidence" value="ECO:0007669"/>
    <property type="project" value="UniProtKB-KW"/>
</dbReference>
<evidence type="ECO:0000313" key="8">
    <source>
        <dbReference type="Proteomes" id="UP000377595"/>
    </source>
</evidence>
<evidence type="ECO:0000256" key="3">
    <source>
        <dbReference type="ARBA" id="ARBA00022741"/>
    </source>
</evidence>
<dbReference type="PANTHER" id="PTHR43776">
    <property type="entry name" value="TRANSPORT ATP-BINDING PROTEIN"/>
    <property type="match status" value="1"/>
</dbReference>
<sequence>MSDPVLRVTDLTKVYTARNLIGRQYVVHRAVDGLSVSVDAGETVAVVGESGAGKSTVGRLALRLIEPTSGTVELLGRDLASMRSSELRKMRAHATMIFQDPYTSLNPRLTIQSAIAEPLEVVGAADRRERARLVGDLIERVGLTQAHLSRYPYELSGGQLQRVAIARALITQPSFIVCDEPVAALDVSTQAQVINLLRDLQRERGIAYLFISHDLRLVRLLADRVAVMRGGALVEEGTTDAVYRQPTSSYTKSLLNSIPAGSPRARKFGLPPTTPRTTPHGPDVSMAVGGRSGS</sequence>
<evidence type="ECO:0000256" key="4">
    <source>
        <dbReference type="ARBA" id="ARBA00022840"/>
    </source>
</evidence>
<keyword evidence="4 7" id="KW-0067">ATP-binding</keyword>
<feature type="domain" description="ABC transporter" evidence="6">
    <location>
        <begin position="6"/>
        <end position="255"/>
    </location>
</feature>
<dbReference type="InterPro" id="IPR003439">
    <property type="entry name" value="ABC_transporter-like_ATP-bd"/>
</dbReference>
<dbReference type="RefSeq" id="WP_155350515.1">
    <property type="nucleotide sequence ID" value="NZ_BAAAHM010000048.1"/>
</dbReference>
<keyword evidence="2" id="KW-0813">Transport</keyword>
<dbReference type="InterPro" id="IPR003593">
    <property type="entry name" value="AAA+_ATPase"/>
</dbReference>
<evidence type="ECO:0000256" key="1">
    <source>
        <dbReference type="ARBA" id="ARBA00005417"/>
    </source>
</evidence>
<dbReference type="AlphaFoldDB" id="A0A5M3XX93"/>
<dbReference type="PROSITE" id="PS50893">
    <property type="entry name" value="ABC_TRANSPORTER_2"/>
    <property type="match status" value="1"/>
</dbReference>
<keyword evidence="3" id="KW-0547">Nucleotide-binding</keyword>
<dbReference type="InterPro" id="IPR027417">
    <property type="entry name" value="P-loop_NTPase"/>
</dbReference>
<dbReference type="InterPro" id="IPR050319">
    <property type="entry name" value="ABC_transp_ATP-bind"/>
</dbReference>
<dbReference type="SUPFAM" id="SSF52540">
    <property type="entry name" value="P-loop containing nucleoside triphosphate hydrolases"/>
    <property type="match status" value="1"/>
</dbReference>
<gene>
    <name evidence="7" type="ORF">Aple_086730</name>
</gene>
<reference evidence="7 8" key="1">
    <citation type="submission" date="2019-10" db="EMBL/GenBank/DDBJ databases">
        <title>Whole genome shotgun sequence of Acrocarpospora pleiomorpha NBRC 16267.</title>
        <authorList>
            <person name="Ichikawa N."/>
            <person name="Kimura A."/>
            <person name="Kitahashi Y."/>
            <person name="Komaki H."/>
            <person name="Oguchi A."/>
        </authorList>
    </citation>
    <scope>NUCLEOTIDE SEQUENCE [LARGE SCALE GENOMIC DNA]</scope>
    <source>
        <strain evidence="7 8">NBRC 16267</strain>
    </source>
</reference>
<evidence type="ECO:0000256" key="5">
    <source>
        <dbReference type="SAM" id="MobiDB-lite"/>
    </source>
</evidence>
<comment type="similarity">
    <text evidence="1">Belongs to the ABC transporter superfamily.</text>
</comment>
<dbReference type="Gene3D" id="3.40.50.300">
    <property type="entry name" value="P-loop containing nucleotide triphosphate hydrolases"/>
    <property type="match status" value="1"/>
</dbReference>
<dbReference type="PANTHER" id="PTHR43776:SF7">
    <property type="entry name" value="D,D-DIPEPTIDE TRANSPORT ATP-BINDING PROTEIN DDPF-RELATED"/>
    <property type="match status" value="1"/>
</dbReference>
<dbReference type="EMBL" id="BLAF01000073">
    <property type="protein sequence ID" value="GES25774.1"/>
    <property type="molecule type" value="Genomic_DNA"/>
</dbReference>
<accession>A0A5M3XX93</accession>
<name>A0A5M3XX93_9ACTN</name>
<evidence type="ECO:0000313" key="7">
    <source>
        <dbReference type="EMBL" id="GES25774.1"/>
    </source>
</evidence>
<dbReference type="CDD" id="cd03257">
    <property type="entry name" value="ABC_NikE_OppD_transporters"/>
    <property type="match status" value="1"/>
</dbReference>
<dbReference type="Proteomes" id="UP000377595">
    <property type="component" value="Unassembled WGS sequence"/>
</dbReference>
<evidence type="ECO:0000259" key="6">
    <source>
        <dbReference type="PROSITE" id="PS50893"/>
    </source>
</evidence>
<dbReference type="SMART" id="SM00382">
    <property type="entry name" value="AAA"/>
    <property type="match status" value="1"/>
</dbReference>
<feature type="region of interest" description="Disordered" evidence="5">
    <location>
        <begin position="254"/>
        <end position="294"/>
    </location>
</feature>
<dbReference type="PROSITE" id="PS00211">
    <property type="entry name" value="ABC_TRANSPORTER_1"/>
    <property type="match status" value="1"/>
</dbReference>
<dbReference type="InterPro" id="IPR017871">
    <property type="entry name" value="ABC_transporter-like_CS"/>
</dbReference>